<keyword evidence="1" id="KW-0677">Repeat</keyword>
<dbReference type="InterPro" id="IPR032675">
    <property type="entry name" value="LRR_dom_sf"/>
</dbReference>
<dbReference type="AlphaFoldDB" id="A0A811RQF0"/>
<dbReference type="Gene3D" id="3.80.10.10">
    <property type="entry name" value="Ribonuclease Inhibitor"/>
    <property type="match status" value="1"/>
</dbReference>
<dbReference type="OrthoDB" id="1733683at2759"/>
<comment type="caution">
    <text evidence="3">The sequence shown here is derived from an EMBL/GenBank/DDBJ whole genome shotgun (WGS) entry which is preliminary data.</text>
</comment>
<evidence type="ECO:0000259" key="2">
    <source>
        <dbReference type="Pfam" id="PF23598"/>
    </source>
</evidence>
<sequence>MNGVPLLELTKQDGSNKSNLHYLDLLGSKFTTLPTEFFCEMASLEELILRNCSNLKELPPSMARLSNLLILHVEGSQITSFPEDMFQAMRSLDTLKLINNVLLMSLPMSLSEATGLKQLHICDCIRLMSIPWSWSKAKCLRELHLSNCAGLSREFLQELVPCLEDLYIQTWKSLESIKIHGHPNLRMFSLSGPWIRCLSLRGCSKLKILNLVDDLTALEDVDISETGLEEVPRNLPNLPQLRR</sequence>
<gene>
    <name evidence="3" type="ORF">NCGR_LOCUS56094</name>
</gene>
<feature type="domain" description="Disease resistance R13L4/SHOC-2-like LRR" evidence="2">
    <location>
        <begin position="18"/>
        <end position="121"/>
    </location>
</feature>
<dbReference type="Pfam" id="PF23598">
    <property type="entry name" value="LRR_14"/>
    <property type="match status" value="1"/>
</dbReference>
<evidence type="ECO:0000256" key="1">
    <source>
        <dbReference type="ARBA" id="ARBA00022737"/>
    </source>
</evidence>
<dbReference type="PANTHER" id="PTHR45752">
    <property type="entry name" value="LEUCINE-RICH REPEAT-CONTAINING"/>
    <property type="match status" value="1"/>
</dbReference>
<dbReference type="EMBL" id="CAJGYO010000016">
    <property type="protein sequence ID" value="CAD6272824.1"/>
    <property type="molecule type" value="Genomic_DNA"/>
</dbReference>
<name>A0A811RQF0_9POAL</name>
<evidence type="ECO:0000313" key="3">
    <source>
        <dbReference type="EMBL" id="CAD6272824.1"/>
    </source>
</evidence>
<evidence type="ECO:0000313" key="4">
    <source>
        <dbReference type="Proteomes" id="UP000604825"/>
    </source>
</evidence>
<dbReference type="InterPro" id="IPR050715">
    <property type="entry name" value="LRR-SigEffector_domain"/>
</dbReference>
<proteinExistence type="predicted"/>
<dbReference type="SUPFAM" id="SSF52058">
    <property type="entry name" value="L domain-like"/>
    <property type="match status" value="1"/>
</dbReference>
<accession>A0A811RQF0</accession>
<dbReference type="PANTHER" id="PTHR45752:SF195">
    <property type="entry name" value="LEUCINE-RICH REPEAT (LRR) FAMILY PROTEIN-RELATED"/>
    <property type="match status" value="1"/>
</dbReference>
<keyword evidence="4" id="KW-1185">Reference proteome</keyword>
<dbReference type="Proteomes" id="UP000604825">
    <property type="component" value="Unassembled WGS sequence"/>
</dbReference>
<reference evidence="3" key="1">
    <citation type="submission" date="2020-10" db="EMBL/GenBank/DDBJ databases">
        <authorList>
            <person name="Han B."/>
            <person name="Lu T."/>
            <person name="Zhao Q."/>
            <person name="Huang X."/>
            <person name="Zhao Y."/>
        </authorList>
    </citation>
    <scope>NUCLEOTIDE SEQUENCE</scope>
</reference>
<protein>
    <recommendedName>
        <fullName evidence="2">Disease resistance R13L4/SHOC-2-like LRR domain-containing protein</fullName>
    </recommendedName>
</protein>
<organism evidence="3 4">
    <name type="scientific">Miscanthus lutarioriparius</name>
    <dbReference type="NCBI Taxonomy" id="422564"/>
    <lineage>
        <taxon>Eukaryota</taxon>
        <taxon>Viridiplantae</taxon>
        <taxon>Streptophyta</taxon>
        <taxon>Embryophyta</taxon>
        <taxon>Tracheophyta</taxon>
        <taxon>Spermatophyta</taxon>
        <taxon>Magnoliopsida</taxon>
        <taxon>Liliopsida</taxon>
        <taxon>Poales</taxon>
        <taxon>Poaceae</taxon>
        <taxon>PACMAD clade</taxon>
        <taxon>Panicoideae</taxon>
        <taxon>Andropogonodae</taxon>
        <taxon>Andropogoneae</taxon>
        <taxon>Saccharinae</taxon>
        <taxon>Miscanthus</taxon>
    </lineage>
</organism>
<dbReference type="InterPro" id="IPR055414">
    <property type="entry name" value="LRR_R13L4/SHOC2-like"/>
</dbReference>